<dbReference type="Pfam" id="PF02620">
    <property type="entry name" value="YceD"/>
    <property type="match status" value="1"/>
</dbReference>
<sequence>MQNEYLRHPLDPWKLCSAESVISIDLPMQNMRRLQEMLVSAEGEAHYELQFSLGEHRLLQVQGKVRGEVTLECQRCLEAVSQTLENEFMWGLVTSEEAAVNLPRTHEPVFIENEKLDLLPALEDELILALPLVAYHPEGGCQLPGQFNEQQPEVQVTTKKENPFSALADLKKSLKSGQ</sequence>
<gene>
    <name evidence="6" type="ORF">GCM10007878_27080</name>
</gene>
<organism evidence="6 7">
    <name type="scientific">Marinospirillum insulare</name>
    <dbReference type="NCBI Taxonomy" id="217169"/>
    <lineage>
        <taxon>Bacteria</taxon>
        <taxon>Pseudomonadati</taxon>
        <taxon>Pseudomonadota</taxon>
        <taxon>Gammaproteobacteria</taxon>
        <taxon>Oceanospirillales</taxon>
        <taxon>Oceanospirillaceae</taxon>
        <taxon>Marinospirillum</taxon>
    </lineage>
</organism>
<dbReference type="InterPro" id="IPR039255">
    <property type="entry name" value="YceD_bac"/>
</dbReference>
<accession>A0ABQ5ZZ86</accession>
<dbReference type="Proteomes" id="UP001156682">
    <property type="component" value="Unassembled WGS sequence"/>
</dbReference>
<evidence type="ECO:0000256" key="3">
    <source>
        <dbReference type="ARBA" id="ARBA00015716"/>
    </source>
</evidence>
<dbReference type="InterPro" id="IPR003772">
    <property type="entry name" value="YceD"/>
</dbReference>
<dbReference type="PANTHER" id="PTHR38099:SF1">
    <property type="entry name" value="LARGE RIBOSOMAL RNA SUBUNIT ACCUMULATION PROTEIN YCED"/>
    <property type="match status" value="1"/>
</dbReference>
<keyword evidence="7" id="KW-1185">Reference proteome</keyword>
<comment type="function">
    <text evidence="1">Plays a role in synthesis, processing and/or stability of 23S rRNA.</text>
</comment>
<keyword evidence="4" id="KW-0690">Ribosome biogenesis</keyword>
<comment type="caution">
    <text evidence="6">The sequence shown here is derived from an EMBL/GenBank/DDBJ whole genome shotgun (WGS) entry which is preliminary data.</text>
</comment>
<name>A0ABQ5ZZ86_9GAMM</name>
<evidence type="ECO:0000313" key="6">
    <source>
        <dbReference type="EMBL" id="GLR65269.1"/>
    </source>
</evidence>
<proteinExistence type="inferred from homology"/>
<evidence type="ECO:0000256" key="1">
    <source>
        <dbReference type="ARBA" id="ARBA00002868"/>
    </source>
</evidence>
<dbReference type="RefSeq" id="WP_051610437.1">
    <property type="nucleotide sequence ID" value="NZ_BSOR01000080.1"/>
</dbReference>
<reference evidence="7" key="1">
    <citation type="journal article" date="2019" name="Int. J. Syst. Evol. Microbiol.">
        <title>The Global Catalogue of Microorganisms (GCM) 10K type strain sequencing project: providing services to taxonomists for standard genome sequencing and annotation.</title>
        <authorList>
            <consortium name="The Broad Institute Genomics Platform"/>
            <consortium name="The Broad Institute Genome Sequencing Center for Infectious Disease"/>
            <person name="Wu L."/>
            <person name="Ma J."/>
        </authorList>
    </citation>
    <scope>NUCLEOTIDE SEQUENCE [LARGE SCALE GENOMIC DNA]</scope>
    <source>
        <strain evidence="7">NBRC 100033</strain>
    </source>
</reference>
<comment type="similarity">
    <text evidence="2">Belongs to the DUF177 domain family.</text>
</comment>
<protein>
    <recommendedName>
        <fullName evidence="3">Large ribosomal RNA subunit accumulation protein YceD</fullName>
    </recommendedName>
    <alternativeName>
        <fullName evidence="5">23S rRNA accumulation protein YceD</fullName>
    </alternativeName>
</protein>
<evidence type="ECO:0000313" key="7">
    <source>
        <dbReference type="Proteomes" id="UP001156682"/>
    </source>
</evidence>
<evidence type="ECO:0000256" key="2">
    <source>
        <dbReference type="ARBA" id="ARBA00010740"/>
    </source>
</evidence>
<evidence type="ECO:0000256" key="5">
    <source>
        <dbReference type="ARBA" id="ARBA00031841"/>
    </source>
</evidence>
<dbReference type="PANTHER" id="PTHR38099">
    <property type="entry name" value="LARGE RIBOSOMAL RNA SUBUNIT ACCUMULATION PROTEIN YCED"/>
    <property type="match status" value="1"/>
</dbReference>
<dbReference type="EMBL" id="BSOR01000080">
    <property type="protein sequence ID" value="GLR65269.1"/>
    <property type="molecule type" value="Genomic_DNA"/>
</dbReference>
<evidence type="ECO:0000256" key="4">
    <source>
        <dbReference type="ARBA" id="ARBA00022517"/>
    </source>
</evidence>